<dbReference type="KEGG" id="scor:J3U87_06790"/>
<dbReference type="Gene3D" id="1.10.287.130">
    <property type="match status" value="1"/>
</dbReference>
<feature type="domain" description="Response regulatory" evidence="15">
    <location>
        <begin position="1242"/>
        <end position="1360"/>
    </location>
</feature>
<evidence type="ECO:0000256" key="7">
    <source>
        <dbReference type="ARBA" id="ARBA00022840"/>
    </source>
</evidence>
<protein>
    <recommendedName>
        <fullName evidence="10">Sensory/regulatory protein RpfC</fullName>
        <ecNumber evidence="2">2.7.13.3</ecNumber>
    </recommendedName>
</protein>
<dbReference type="InterPro" id="IPR036890">
    <property type="entry name" value="HATPase_C_sf"/>
</dbReference>
<feature type="domain" description="Histidine kinase" evidence="14">
    <location>
        <begin position="835"/>
        <end position="1056"/>
    </location>
</feature>
<dbReference type="PROSITE" id="PS50110">
    <property type="entry name" value="RESPONSE_REGULATORY"/>
    <property type="match status" value="1"/>
</dbReference>
<dbReference type="CDD" id="cd00082">
    <property type="entry name" value="HisKA"/>
    <property type="match status" value="1"/>
</dbReference>
<organism evidence="16 17">
    <name type="scientific">Sulfidibacter corallicola</name>
    <dbReference type="NCBI Taxonomy" id="2818388"/>
    <lineage>
        <taxon>Bacteria</taxon>
        <taxon>Pseudomonadati</taxon>
        <taxon>Acidobacteriota</taxon>
        <taxon>Holophagae</taxon>
        <taxon>Acanthopleuribacterales</taxon>
        <taxon>Acanthopleuribacteraceae</taxon>
        <taxon>Sulfidibacter</taxon>
    </lineage>
</organism>
<dbReference type="CDD" id="cd16922">
    <property type="entry name" value="HATPase_EvgS-ArcB-TorS-like"/>
    <property type="match status" value="1"/>
</dbReference>
<evidence type="ECO:0000256" key="6">
    <source>
        <dbReference type="ARBA" id="ARBA00022777"/>
    </source>
</evidence>
<evidence type="ECO:0000259" key="14">
    <source>
        <dbReference type="PROSITE" id="PS50109"/>
    </source>
</evidence>
<evidence type="ECO:0000313" key="17">
    <source>
        <dbReference type="Proteomes" id="UP000663929"/>
    </source>
</evidence>
<feature type="compositionally biased region" description="Basic and acidic residues" evidence="12">
    <location>
        <begin position="1231"/>
        <end position="1241"/>
    </location>
</feature>
<dbReference type="SUPFAM" id="SSF47384">
    <property type="entry name" value="Homodimeric domain of signal transducing histidine kinase"/>
    <property type="match status" value="1"/>
</dbReference>
<dbReference type="InterPro" id="IPR036097">
    <property type="entry name" value="HisK_dim/P_sf"/>
</dbReference>
<dbReference type="EMBL" id="CP071793">
    <property type="protein sequence ID" value="QTD52165.1"/>
    <property type="molecule type" value="Genomic_DNA"/>
</dbReference>
<dbReference type="InterPro" id="IPR011047">
    <property type="entry name" value="Quinoprotein_ADH-like_sf"/>
</dbReference>
<dbReference type="InterPro" id="IPR011123">
    <property type="entry name" value="Y_Y_Y"/>
</dbReference>
<evidence type="ECO:0000256" key="3">
    <source>
        <dbReference type="ARBA" id="ARBA00022553"/>
    </source>
</evidence>
<evidence type="ECO:0000256" key="10">
    <source>
        <dbReference type="ARBA" id="ARBA00068150"/>
    </source>
</evidence>
<keyword evidence="5" id="KW-0547">Nucleotide-binding</keyword>
<name>A0A8A4U092_SULCO</name>
<dbReference type="CDD" id="cd17546">
    <property type="entry name" value="REC_hyHK_CKI1_RcsC-like"/>
    <property type="match status" value="1"/>
</dbReference>
<comment type="subunit">
    <text evidence="9">At low DSF concentrations, interacts with RpfF.</text>
</comment>
<evidence type="ECO:0000313" key="16">
    <source>
        <dbReference type="EMBL" id="QTD52165.1"/>
    </source>
</evidence>
<evidence type="ECO:0000256" key="2">
    <source>
        <dbReference type="ARBA" id="ARBA00012438"/>
    </source>
</evidence>
<keyword evidence="6" id="KW-0418">Kinase</keyword>
<dbReference type="InterPro" id="IPR015943">
    <property type="entry name" value="WD40/YVTN_repeat-like_dom_sf"/>
</dbReference>
<dbReference type="InterPro" id="IPR003661">
    <property type="entry name" value="HisK_dim/P_dom"/>
</dbReference>
<evidence type="ECO:0000256" key="13">
    <source>
        <dbReference type="SAM" id="Phobius"/>
    </source>
</evidence>
<dbReference type="SUPFAM" id="SSF52172">
    <property type="entry name" value="CheY-like"/>
    <property type="match status" value="1"/>
</dbReference>
<dbReference type="InterPro" id="IPR004358">
    <property type="entry name" value="Sig_transdc_His_kin-like_C"/>
</dbReference>
<dbReference type="PANTHER" id="PTHR43547:SF2">
    <property type="entry name" value="HYBRID SIGNAL TRANSDUCTION HISTIDINE KINASE C"/>
    <property type="match status" value="1"/>
</dbReference>
<dbReference type="SMART" id="SM00388">
    <property type="entry name" value="HisKA"/>
    <property type="match status" value="1"/>
</dbReference>
<dbReference type="Pfam" id="PF07494">
    <property type="entry name" value="Reg_prop"/>
    <property type="match status" value="9"/>
</dbReference>
<evidence type="ECO:0000259" key="15">
    <source>
        <dbReference type="PROSITE" id="PS50110"/>
    </source>
</evidence>
<dbReference type="Pfam" id="PF07495">
    <property type="entry name" value="Y_Y_Y"/>
    <property type="match status" value="1"/>
</dbReference>
<evidence type="ECO:0000256" key="8">
    <source>
        <dbReference type="ARBA" id="ARBA00023012"/>
    </source>
</evidence>
<dbReference type="PROSITE" id="PS50109">
    <property type="entry name" value="HIS_KIN"/>
    <property type="match status" value="1"/>
</dbReference>
<dbReference type="RefSeq" id="WP_237382274.1">
    <property type="nucleotide sequence ID" value="NZ_CP071793.1"/>
</dbReference>
<dbReference type="Gene3D" id="2.60.40.10">
    <property type="entry name" value="Immunoglobulins"/>
    <property type="match status" value="1"/>
</dbReference>
<gene>
    <name evidence="16" type="ORF">J3U87_06790</name>
</gene>
<dbReference type="InterPro" id="IPR011006">
    <property type="entry name" value="CheY-like_superfamily"/>
</dbReference>
<dbReference type="GO" id="GO:0000155">
    <property type="term" value="F:phosphorelay sensor kinase activity"/>
    <property type="evidence" value="ECO:0007669"/>
    <property type="project" value="InterPro"/>
</dbReference>
<evidence type="ECO:0000256" key="11">
    <source>
        <dbReference type="PROSITE-ProRule" id="PRU00169"/>
    </source>
</evidence>
<dbReference type="Pfam" id="PF00072">
    <property type="entry name" value="Response_reg"/>
    <property type="match status" value="1"/>
</dbReference>
<keyword evidence="3 11" id="KW-0597">Phosphoprotein</keyword>
<dbReference type="InterPro" id="IPR011110">
    <property type="entry name" value="Reg_prop"/>
</dbReference>
<feature type="compositionally biased region" description="Basic and acidic residues" evidence="12">
    <location>
        <begin position="1193"/>
        <end position="1206"/>
    </location>
</feature>
<evidence type="ECO:0000256" key="4">
    <source>
        <dbReference type="ARBA" id="ARBA00022679"/>
    </source>
</evidence>
<keyword evidence="17" id="KW-1185">Reference proteome</keyword>
<feature type="region of interest" description="Disordered" evidence="12">
    <location>
        <begin position="1192"/>
        <end position="1241"/>
    </location>
</feature>
<dbReference type="SMART" id="SM00387">
    <property type="entry name" value="HATPase_c"/>
    <property type="match status" value="1"/>
</dbReference>
<dbReference type="Gene3D" id="3.40.50.2300">
    <property type="match status" value="1"/>
</dbReference>
<sequence length="1373" mass="155511">MGFSKVKATPSIAHQIKFEHLTNRDGLSQNAVICMVQDDQGFMWIGTQDGLNRYDGYGFHHYLYQPGDPNSLSNNYIRAMAKDGRGRLWIGTHTGGLNRFDPDEQCFFRYRHQSGDMQSLAHDRVWCLWVDDQDRIYAGTEQGLSRLDPKTGRFDNWYHNPQDPESIPHDTIWSIVPADEGRLWIGTRQGLCLWDPETGKAEQISLNAQGSRDTIKAILRDHVGDLWVGTYDGLVRIRVEDGRITRYRHRPGQDGSLSHDEIYCVFEDRERQLWVGTLQGLNLFDRQTESFRSLKAEPAIPESLSSDEIWTLYQDRSGLLWIGTYAGGINLYSRLRQRFAHINHNPNVPNSLAGKEVWSILQDSGDRLWIGTYDGGLSLYDPKIRGFRHFRHDPKDPNSLPENNIWALAEDSEGYLWIGTRNSGIAKWKPFTDNMSFYRNLLQNPTSLSHDRIYRIIRDSQDRMWIATRGGLSLYLPETDRFKRFRHDTHSHRSLSHNRVYWVYEDRLGRIWAATLNGLNRLRANQEGFVRYFHDENDPTSLSNNVISALHHDEIGNFWVGSYQGGLNRWPKAYFEKNQPHFVHYGKDRGLPSDAIYAIQSDRRGHLWTSTNRGLAEYNPKTDRFRTYTINDGLQDNEFKNGFFYNEETGRLFFGGINGFNTFIPSDLDINQSVPPIAITSVFVDGVPLPSADLRPGGQLTLDHHSRLFSFEVAALDFTNPSRNLYAYRLSGYDGDWVQIGTHRFISFTNLSHGNYRLQVRGSNNDHVWNEEGTYINVRILPPPWKTWWAYALYALGLFGSVMAIWSIAIARIKAKAKIESLIQTDQAKSSFIANVSHEIRTPMNGVIGMAELLQGMKLPAQAQEYVAIICSSGEALLAIINDILDFSKIEAGRLDLEAFEFDLREWVEGVADLLAIGAVEKKLDFRVLIESDIPAKLVGDPGRLRQVLINLVSNALKFTEQGSVNLRIARLRDDQPDCLIQTRVIDTGIGIAPDRLPHLFEAFAQADTSTTRKYGGTGLGLTISKRIANQMGGDLHAESRLGEGSCFSFTARFEPASDQTSCYPESFPDPEKNLVLLTAADPLDREIAEHQIRFLGGRALASPDPLQALLSLPNGERSKVRGLFICCDRDGATRDMFGLASWLDHPATRSIPILACTWSDRQPDLCERARNRIRFLNRPVRHASLAAALSAHQRDLTDSPEKVPPRDALSIRNDGNALEPTLPPGAEQAARGEETGSTDRRILLVEDNPVNQTVAKRMLSQIGFECDLAENGMEAVQAANRRDYELILMDCQMPEMDGLEATRRIRHDERSNAPKAIIVALTANAGETDRRQCREAGMDDFLAKPIRLRDLSSILQRYLKREPKSTTTASTS</sequence>
<feature type="modified residue" description="4-aspartylphosphate" evidence="11">
    <location>
        <position position="1291"/>
    </location>
</feature>
<dbReference type="PANTHER" id="PTHR43547">
    <property type="entry name" value="TWO-COMPONENT HISTIDINE KINASE"/>
    <property type="match status" value="1"/>
</dbReference>
<dbReference type="EC" id="2.7.13.3" evidence="2"/>
<accession>A0A8A4U092</accession>
<reference evidence="16" key="1">
    <citation type="submission" date="2021-03" db="EMBL/GenBank/DDBJ databases">
        <title>Acanthopleuribacteraceae sp. M133.</title>
        <authorList>
            <person name="Wang G."/>
        </authorList>
    </citation>
    <scope>NUCLEOTIDE SEQUENCE</scope>
    <source>
        <strain evidence="16">M133</strain>
    </source>
</reference>
<dbReference type="SUPFAM" id="SSF63829">
    <property type="entry name" value="Calcium-dependent phosphotriesterase"/>
    <property type="match status" value="1"/>
</dbReference>
<dbReference type="FunFam" id="1.10.287.130:FF:000002">
    <property type="entry name" value="Two-component osmosensing histidine kinase"/>
    <property type="match status" value="1"/>
</dbReference>
<dbReference type="FunFam" id="3.30.565.10:FF:000010">
    <property type="entry name" value="Sensor histidine kinase RcsC"/>
    <property type="match status" value="1"/>
</dbReference>
<keyword evidence="13" id="KW-1133">Transmembrane helix</keyword>
<dbReference type="InterPro" id="IPR001789">
    <property type="entry name" value="Sig_transdc_resp-reg_receiver"/>
</dbReference>
<dbReference type="Gene3D" id="3.30.565.10">
    <property type="entry name" value="Histidine kinase-like ATPase, C-terminal domain"/>
    <property type="match status" value="1"/>
</dbReference>
<evidence type="ECO:0000256" key="12">
    <source>
        <dbReference type="SAM" id="MobiDB-lite"/>
    </source>
</evidence>
<dbReference type="PRINTS" id="PR00344">
    <property type="entry name" value="BCTRLSENSOR"/>
</dbReference>
<dbReference type="Pfam" id="PF00512">
    <property type="entry name" value="HisKA"/>
    <property type="match status" value="1"/>
</dbReference>
<dbReference type="Pfam" id="PF02518">
    <property type="entry name" value="HATPase_c"/>
    <property type="match status" value="1"/>
</dbReference>
<dbReference type="SMART" id="SM00448">
    <property type="entry name" value="REC"/>
    <property type="match status" value="1"/>
</dbReference>
<dbReference type="GO" id="GO:0005524">
    <property type="term" value="F:ATP binding"/>
    <property type="evidence" value="ECO:0007669"/>
    <property type="project" value="UniProtKB-KW"/>
</dbReference>
<dbReference type="SUPFAM" id="SSF50998">
    <property type="entry name" value="Quinoprotein alcohol dehydrogenase-like"/>
    <property type="match status" value="1"/>
</dbReference>
<keyword evidence="13" id="KW-0472">Membrane</keyword>
<evidence type="ECO:0000256" key="5">
    <source>
        <dbReference type="ARBA" id="ARBA00022741"/>
    </source>
</evidence>
<keyword evidence="7" id="KW-0067">ATP-binding</keyword>
<comment type="catalytic activity">
    <reaction evidence="1">
        <text>ATP + protein L-histidine = ADP + protein N-phospho-L-histidine.</text>
        <dbReference type="EC" id="2.7.13.3"/>
    </reaction>
</comment>
<evidence type="ECO:0000256" key="9">
    <source>
        <dbReference type="ARBA" id="ARBA00064003"/>
    </source>
</evidence>
<dbReference type="SUPFAM" id="SSF55874">
    <property type="entry name" value="ATPase domain of HSP90 chaperone/DNA topoisomerase II/histidine kinase"/>
    <property type="match status" value="1"/>
</dbReference>
<dbReference type="Gene3D" id="2.130.10.10">
    <property type="entry name" value="YVTN repeat-like/Quinoprotein amine dehydrogenase"/>
    <property type="match status" value="3"/>
</dbReference>
<keyword evidence="4" id="KW-0808">Transferase</keyword>
<dbReference type="Proteomes" id="UP000663929">
    <property type="component" value="Chromosome"/>
</dbReference>
<proteinExistence type="predicted"/>
<keyword evidence="8" id="KW-0902">Two-component regulatory system</keyword>
<keyword evidence="13" id="KW-0812">Transmembrane</keyword>
<feature type="transmembrane region" description="Helical" evidence="13">
    <location>
        <begin position="788"/>
        <end position="811"/>
    </location>
</feature>
<dbReference type="InterPro" id="IPR013783">
    <property type="entry name" value="Ig-like_fold"/>
</dbReference>
<dbReference type="InterPro" id="IPR003594">
    <property type="entry name" value="HATPase_dom"/>
</dbReference>
<evidence type="ECO:0000256" key="1">
    <source>
        <dbReference type="ARBA" id="ARBA00000085"/>
    </source>
</evidence>
<dbReference type="InterPro" id="IPR005467">
    <property type="entry name" value="His_kinase_dom"/>
</dbReference>